<name>A0ABT0UYB4_9ACTN</name>
<evidence type="ECO:0000256" key="1">
    <source>
        <dbReference type="SAM" id="Coils"/>
    </source>
</evidence>
<keyword evidence="1" id="KW-0175">Coiled coil</keyword>
<sequence length="390" mass="41903">MLAATAGAEVESKSAEQWLDESNARTELPRMGWCAGLADVLAATYAGDLHTDTSGIVRRREGQGRRVRAALVGLLASGGYIAVPRAGRRGPVTVTPDGVTAHRWCTAAPDLLHADCRTAYWARVRVHHTGRTSKQTARDQARRLTPLPNGVEEKRRRAAQMRQVEQWAKEMEATRERLAAEQAEWEAQAEQARAAEWARSEQEAEERQVVVDDRRDDGLVMSQHGPQEIVMGQGKRRVTVKQVSPSSWNAVVRGAVYMVSKEGGEDGLWLVIAPDGTRIGVCSVTNDAPYAGSVRDIVRDHADAMECGETLPEWTPSVAAATPEETGEDRPAATDGGCAGQGAQEPEPFGPGLADADRTVTAAEPGAWAGCCTATRPHLSPSRGHLGAPG</sequence>
<evidence type="ECO:0000313" key="4">
    <source>
        <dbReference type="Proteomes" id="UP001431429"/>
    </source>
</evidence>
<reference evidence="3" key="1">
    <citation type="submission" date="2022-06" db="EMBL/GenBank/DDBJ databases">
        <title>Genome public.</title>
        <authorList>
            <person name="Sun Q."/>
        </authorList>
    </citation>
    <scope>NUCLEOTIDE SEQUENCE</scope>
    <source>
        <strain evidence="3">CWNU-1</strain>
    </source>
</reference>
<accession>A0ABT0UYB4</accession>
<feature type="region of interest" description="Disordered" evidence="2">
    <location>
        <begin position="320"/>
        <end position="390"/>
    </location>
</feature>
<gene>
    <name evidence="3" type="ORF">NBG84_30855</name>
</gene>
<keyword evidence="4" id="KW-1185">Reference proteome</keyword>
<organism evidence="3 4">
    <name type="scientific">Streptomyces albipurpureus</name>
    <dbReference type="NCBI Taxonomy" id="2897419"/>
    <lineage>
        <taxon>Bacteria</taxon>
        <taxon>Bacillati</taxon>
        <taxon>Actinomycetota</taxon>
        <taxon>Actinomycetes</taxon>
        <taxon>Kitasatosporales</taxon>
        <taxon>Streptomycetaceae</taxon>
        <taxon>Streptomyces</taxon>
    </lineage>
</organism>
<dbReference type="RefSeq" id="WP_250922961.1">
    <property type="nucleotide sequence ID" value="NZ_JAMQAW010000042.1"/>
</dbReference>
<proteinExistence type="predicted"/>
<evidence type="ECO:0000313" key="3">
    <source>
        <dbReference type="EMBL" id="MCM2392635.1"/>
    </source>
</evidence>
<dbReference type="Proteomes" id="UP001431429">
    <property type="component" value="Unassembled WGS sequence"/>
</dbReference>
<dbReference type="EMBL" id="JAMQAW010000042">
    <property type="protein sequence ID" value="MCM2392635.1"/>
    <property type="molecule type" value="Genomic_DNA"/>
</dbReference>
<feature type="coiled-coil region" evidence="1">
    <location>
        <begin position="157"/>
        <end position="207"/>
    </location>
</feature>
<protein>
    <submittedName>
        <fullName evidence="3">Uncharacterized protein</fullName>
    </submittedName>
</protein>
<evidence type="ECO:0000256" key="2">
    <source>
        <dbReference type="SAM" id="MobiDB-lite"/>
    </source>
</evidence>
<comment type="caution">
    <text evidence="3">The sequence shown here is derived from an EMBL/GenBank/DDBJ whole genome shotgun (WGS) entry which is preliminary data.</text>
</comment>